<accession>A0A9R1X8N6</accession>
<name>A0A9R1X8N6_LACSA</name>
<feature type="transmembrane region" description="Helical" evidence="1">
    <location>
        <begin position="121"/>
        <end position="141"/>
    </location>
</feature>
<protein>
    <recommendedName>
        <fullName evidence="4">Reverse transcriptase domain-containing protein</fullName>
    </recommendedName>
</protein>
<evidence type="ECO:0000256" key="1">
    <source>
        <dbReference type="SAM" id="Phobius"/>
    </source>
</evidence>
<keyword evidence="1" id="KW-0472">Membrane</keyword>
<evidence type="ECO:0000313" key="2">
    <source>
        <dbReference type="EMBL" id="KAJ0202974.1"/>
    </source>
</evidence>
<evidence type="ECO:0000313" key="3">
    <source>
        <dbReference type="Proteomes" id="UP000235145"/>
    </source>
</evidence>
<keyword evidence="1" id="KW-0812">Transmembrane</keyword>
<keyword evidence="3" id="KW-1185">Reference proteome</keyword>
<dbReference type="PANTHER" id="PTHR33116">
    <property type="entry name" value="REVERSE TRANSCRIPTASE ZINC-BINDING DOMAIN-CONTAINING PROTEIN-RELATED-RELATED"/>
    <property type="match status" value="1"/>
</dbReference>
<keyword evidence="1" id="KW-1133">Transmembrane helix</keyword>
<dbReference type="EMBL" id="NBSK02000005">
    <property type="protein sequence ID" value="KAJ0202974.1"/>
    <property type="molecule type" value="Genomic_DNA"/>
</dbReference>
<gene>
    <name evidence="2" type="ORF">LSAT_V11C500244990</name>
</gene>
<organism evidence="2 3">
    <name type="scientific">Lactuca sativa</name>
    <name type="common">Garden lettuce</name>
    <dbReference type="NCBI Taxonomy" id="4236"/>
    <lineage>
        <taxon>Eukaryota</taxon>
        <taxon>Viridiplantae</taxon>
        <taxon>Streptophyta</taxon>
        <taxon>Embryophyta</taxon>
        <taxon>Tracheophyta</taxon>
        <taxon>Spermatophyta</taxon>
        <taxon>Magnoliopsida</taxon>
        <taxon>eudicotyledons</taxon>
        <taxon>Gunneridae</taxon>
        <taxon>Pentapetalae</taxon>
        <taxon>asterids</taxon>
        <taxon>campanulids</taxon>
        <taxon>Asterales</taxon>
        <taxon>Asteraceae</taxon>
        <taxon>Cichorioideae</taxon>
        <taxon>Cichorieae</taxon>
        <taxon>Lactucinae</taxon>
        <taxon>Lactuca</taxon>
    </lineage>
</organism>
<proteinExistence type="predicted"/>
<dbReference type="Proteomes" id="UP000235145">
    <property type="component" value="Unassembled WGS sequence"/>
</dbReference>
<comment type="caution">
    <text evidence="2">The sequence shown here is derived from an EMBL/GenBank/DDBJ whole genome shotgun (WGS) entry which is preliminary data.</text>
</comment>
<sequence>MLHPLTLPNYANHVKFFSEPAVGNHNFIMSYLFYADDVIFWGDWSQENVDNVVCILHFVHLTSGPRLNLNKSNLTWLELGDLVFSLLRTWLELQGGHQLFRNLRKDLPNGKFHLLSIGTRLMLLKAVLGSLGIYFFFIFLLPASATKKPGEFEGSDADVKKIPWVKWDLVMASRDKGGVDIGSLGNFNHALLQKWRWRYLSDKGVIPYSTDIRVLGDGCSIRFWYDI</sequence>
<reference evidence="2 3" key="1">
    <citation type="journal article" date="2017" name="Nat. Commun.">
        <title>Genome assembly with in vitro proximity ligation data and whole-genome triplication in lettuce.</title>
        <authorList>
            <person name="Reyes-Chin-Wo S."/>
            <person name="Wang Z."/>
            <person name="Yang X."/>
            <person name="Kozik A."/>
            <person name="Arikit S."/>
            <person name="Song C."/>
            <person name="Xia L."/>
            <person name="Froenicke L."/>
            <person name="Lavelle D.O."/>
            <person name="Truco M.J."/>
            <person name="Xia R."/>
            <person name="Zhu S."/>
            <person name="Xu C."/>
            <person name="Xu H."/>
            <person name="Xu X."/>
            <person name="Cox K."/>
            <person name="Korf I."/>
            <person name="Meyers B.C."/>
            <person name="Michelmore R.W."/>
        </authorList>
    </citation>
    <scope>NUCLEOTIDE SEQUENCE [LARGE SCALE GENOMIC DNA]</scope>
    <source>
        <strain evidence="3">cv. Salinas</strain>
        <tissue evidence="2">Seedlings</tissue>
    </source>
</reference>
<evidence type="ECO:0008006" key="4">
    <source>
        <dbReference type="Google" id="ProtNLM"/>
    </source>
</evidence>
<dbReference type="AlphaFoldDB" id="A0A9R1X8N6"/>
<dbReference type="PANTHER" id="PTHR33116:SF79">
    <property type="entry name" value="REVERSE TRANSCRIPTASE DOMAIN, ZINC FINGER, CCHC-TYPE-RELATED"/>
    <property type="match status" value="1"/>
</dbReference>